<evidence type="ECO:0000313" key="3">
    <source>
        <dbReference type="Proteomes" id="UP000266673"/>
    </source>
</evidence>
<protein>
    <recommendedName>
        <fullName evidence="4">HMG box domain-containing protein</fullName>
    </recommendedName>
</protein>
<name>A0A397WAU1_9GLOM</name>
<keyword evidence="3" id="KW-1185">Reference proteome</keyword>
<dbReference type="STRING" id="44941.A0A397WAU1"/>
<dbReference type="EMBL" id="QKWP01000054">
    <property type="protein sequence ID" value="RIB28836.1"/>
    <property type="molecule type" value="Genomic_DNA"/>
</dbReference>
<dbReference type="InterPro" id="IPR036910">
    <property type="entry name" value="HMG_box_dom_sf"/>
</dbReference>
<sequence length="284" mass="33549">MTIKLSRQNYTSSSTQSRPVRNFPNTEELEKIISNIVKLEERRDIESKTFLSLHDLIVPSLKPKRSSPPRAQNCFLIFRKDLQANLKSQIGLRMASNGLIFTKYLQKYLQNYVASPEDKTSGMKIVSNTAFKMWAHEKEIKQVYIKVSKIAKAVHKFMWPNYKYQPNRKKRIQNSFHCDPYIPVPLYDYNSQPNLKKHIQNSFHCDPYIPVPRYDYNSQQQQHSSFSYPNNLVSFHRIQHIPQPNNLVSFHRIQHITPLDINLSKLNHFNDKTLRQSIEQYVKI</sequence>
<evidence type="ECO:0000313" key="2">
    <source>
        <dbReference type="EMBL" id="RIB28836.1"/>
    </source>
</evidence>
<accession>A0A397WAU1</accession>
<dbReference type="Proteomes" id="UP000266673">
    <property type="component" value="Unassembled WGS sequence"/>
</dbReference>
<evidence type="ECO:0000256" key="1">
    <source>
        <dbReference type="SAM" id="MobiDB-lite"/>
    </source>
</evidence>
<feature type="region of interest" description="Disordered" evidence="1">
    <location>
        <begin position="1"/>
        <end position="22"/>
    </location>
</feature>
<organism evidence="2 3">
    <name type="scientific">Gigaspora rosea</name>
    <dbReference type="NCBI Taxonomy" id="44941"/>
    <lineage>
        <taxon>Eukaryota</taxon>
        <taxon>Fungi</taxon>
        <taxon>Fungi incertae sedis</taxon>
        <taxon>Mucoromycota</taxon>
        <taxon>Glomeromycotina</taxon>
        <taxon>Glomeromycetes</taxon>
        <taxon>Diversisporales</taxon>
        <taxon>Gigasporaceae</taxon>
        <taxon>Gigaspora</taxon>
    </lineage>
</organism>
<dbReference type="Gene3D" id="1.10.30.10">
    <property type="entry name" value="High mobility group box domain"/>
    <property type="match status" value="1"/>
</dbReference>
<proteinExistence type="predicted"/>
<evidence type="ECO:0008006" key="4">
    <source>
        <dbReference type="Google" id="ProtNLM"/>
    </source>
</evidence>
<gene>
    <name evidence="2" type="ORF">C2G38_2310364</name>
</gene>
<dbReference type="AlphaFoldDB" id="A0A397WAU1"/>
<comment type="caution">
    <text evidence="2">The sequence shown here is derived from an EMBL/GenBank/DDBJ whole genome shotgun (WGS) entry which is preliminary data.</text>
</comment>
<dbReference type="OrthoDB" id="6247875at2759"/>
<reference evidence="2 3" key="1">
    <citation type="submission" date="2018-06" db="EMBL/GenBank/DDBJ databases">
        <title>Comparative genomics reveals the genomic features of Rhizophagus irregularis, R. cerebriforme, R. diaphanum and Gigaspora rosea, and their symbiotic lifestyle signature.</title>
        <authorList>
            <person name="Morin E."/>
            <person name="San Clemente H."/>
            <person name="Chen E.C.H."/>
            <person name="De La Providencia I."/>
            <person name="Hainaut M."/>
            <person name="Kuo A."/>
            <person name="Kohler A."/>
            <person name="Murat C."/>
            <person name="Tang N."/>
            <person name="Roy S."/>
            <person name="Loubradou J."/>
            <person name="Henrissat B."/>
            <person name="Grigoriev I.V."/>
            <person name="Corradi N."/>
            <person name="Roux C."/>
            <person name="Martin F.M."/>
        </authorList>
    </citation>
    <scope>NUCLEOTIDE SEQUENCE [LARGE SCALE GENOMIC DNA]</scope>
    <source>
        <strain evidence="2 3">DAOM 194757</strain>
    </source>
</reference>
<dbReference type="SUPFAM" id="SSF47095">
    <property type="entry name" value="HMG-box"/>
    <property type="match status" value="1"/>
</dbReference>